<evidence type="ECO:0008006" key="5">
    <source>
        <dbReference type="Google" id="ProtNLM"/>
    </source>
</evidence>
<organism evidence="3 4">
    <name type="scientific">Candidatus Brevundimonas colombiensis</name>
    <dbReference type="NCBI Taxonomy" id="3121376"/>
    <lineage>
        <taxon>Bacteria</taxon>
        <taxon>Pseudomonadati</taxon>
        <taxon>Pseudomonadota</taxon>
        <taxon>Alphaproteobacteria</taxon>
        <taxon>Caulobacterales</taxon>
        <taxon>Caulobacteraceae</taxon>
        <taxon>Brevundimonas</taxon>
    </lineage>
</organism>
<accession>A0AAJ5WWB3</accession>
<protein>
    <recommendedName>
        <fullName evidence="5">Structural protein P5</fullName>
    </recommendedName>
</protein>
<gene>
    <name evidence="3" type="ORF">P0Y50_08870</name>
</gene>
<evidence type="ECO:0000256" key="1">
    <source>
        <dbReference type="SAM" id="MobiDB-lite"/>
    </source>
</evidence>
<dbReference type="AlphaFoldDB" id="A0AAJ5WWB3"/>
<keyword evidence="2" id="KW-1133">Transmembrane helix</keyword>
<proteinExistence type="predicted"/>
<sequence length="230" mass="24649">MTQGQQTRRPTRGVRNNNPGNIDRVAGTNWIGAAKDQTDPRFVVFISAEMGVRALARTLLTYFKQHKLATVRGIINRWAPPRENNTAAYIDAVCRDVGRSLGRTINADQRLDVDTVAVMRPLVVAIIAHENAGFAYPAGVIDEGLRLAGVADAKARPLLKAGEIQGILAAAPLVAVSSAEVVETLGKARDQLAPAAGLSPLVQALIVLLSLIGCGVVIWSRFARQRKTLS</sequence>
<name>A0AAJ5WWB3_9CAUL</name>
<feature type="region of interest" description="Disordered" evidence="1">
    <location>
        <begin position="1"/>
        <end position="21"/>
    </location>
</feature>
<evidence type="ECO:0000313" key="3">
    <source>
        <dbReference type="EMBL" id="WEK38664.1"/>
    </source>
</evidence>
<feature type="transmembrane region" description="Helical" evidence="2">
    <location>
        <begin position="201"/>
        <end position="222"/>
    </location>
</feature>
<reference evidence="3" key="1">
    <citation type="submission" date="2023-03" db="EMBL/GenBank/DDBJ databases">
        <title>Andean soil-derived lignocellulolytic bacterial consortium as a source of novel taxa and putative plastic-active enzymes.</title>
        <authorList>
            <person name="Diaz-Garcia L."/>
            <person name="Chuvochina M."/>
            <person name="Feuerriegel G."/>
            <person name="Bunk B."/>
            <person name="Sproer C."/>
            <person name="Streit W.R."/>
            <person name="Rodriguez L.M."/>
            <person name="Overmann J."/>
            <person name="Jimenez D.J."/>
        </authorList>
    </citation>
    <scope>NUCLEOTIDE SEQUENCE</scope>
    <source>
        <strain evidence="3">MAG 833</strain>
    </source>
</reference>
<keyword evidence="2" id="KW-0812">Transmembrane</keyword>
<dbReference type="EMBL" id="CP119326">
    <property type="protein sequence ID" value="WEK38664.1"/>
    <property type="molecule type" value="Genomic_DNA"/>
</dbReference>
<evidence type="ECO:0000313" key="4">
    <source>
        <dbReference type="Proteomes" id="UP001213664"/>
    </source>
</evidence>
<dbReference type="Proteomes" id="UP001213664">
    <property type="component" value="Chromosome"/>
</dbReference>
<feature type="compositionally biased region" description="Polar residues" evidence="1">
    <location>
        <begin position="1"/>
        <end position="20"/>
    </location>
</feature>
<keyword evidence="2" id="KW-0472">Membrane</keyword>
<evidence type="ECO:0000256" key="2">
    <source>
        <dbReference type="SAM" id="Phobius"/>
    </source>
</evidence>